<proteinExistence type="predicted"/>
<sequence length="177" mass="19467">MSSSATGCFRELRLGRTFSQKRSTVSSSAGLRACSRNACSTTSSTSCCRPLTVCSTRRPDTMRINSRNSSPVTSSSTLRASTTKRRRVKPQNRSRTPKLNEHPNTAASFSTHRHILVFTKVELGVNSRVGQFREAAEELGDELCRQALLLRAALYAIQDYLVSEEEEAPSGSRASFS</sequence>
<reference evidence="2 3" key="1">
    <citation type="submission" date="2019-03" db="EMBL/GenBank/DDBJ databases">
        <title>First draft genome of Liparis tanakae, snailfish: a comprehensive survey of snailfish specific genes.</title>
        <authorList>
            <person name="Kim W."/>
            <person name="Song I."/>
            <person name="Jeong J.-H."/>
            <person name="Kim D."/>
            <person name="Kim S."/>
            <person name="Ryu S."/>
            <person name="Song J.Y."/>
            <person name="Lee S.K."/>
        </authorList>
    </citation>
    <scope>NUCLEOTIDE SEQUENCE [LARGE SCALE GENOMIC DNA]</scope>
    <source>
        <tissue evidence="2">Muscle</tissue>
    </source>
</reference>
<gene>
    <name evidence="2" type="ORF">EYF80_048042</name>
</gene>
<evidence type="ECO:0000313" key="2">
    <source>
        <dbReference type="EMBL" id="TNN41797.1"/>
    </source>
</evidence>
<accession>A0A4Z2FKM8</accession>
<comment type="caution">
    <text evidence="2">The sequence shown here is derived from an EMBL/GenBank/DDBJ whole genome shotgun (WGS) entry which is preliminary data.</text>
</comment>
<dbReference type="EMBL" id="SRLO01001080">
    <property type="protein sequence ID" value="TNN41797.1"/>
    <property type="molecule type" value="Genomic_DNA"/>
</dbReference>
<evidence type="ECO:0000256" key="1">
    <source>
        <dbReference type="SAM" id="MobiDB-lite"/>
    </source>
</evidence>
<protein>
    <submittedName>
        <fullName evidence="2">Uncharacterized protein</fullName>
    </submittedName>
</protein>
<organism evidence="2 3">
    <name type="scientific">Liparis tanakae</name>
    <name type="common">Tanaka's snailfish</name>
    <dbReference type="NCBI Taxonomy" id="230148"/>
    <lineage>
        <taxon>Eukaryota</taxon>
        <taxon>Metazoa</taxon>
        <taxon>Chordata</taxon>
        <taxon>Craniata</taxon>
        <taxon>Vertebrata</taxon>
        <taxon>Euteleostomi</taxon>
        <taxon>Actinopterygii</taxon>
        <taxon>Neopterygii</taxon>
        <taxon>Teleostei</taxon>
        <taxon>Neoteleostei</taxon>
        <taxon>Acanthomorphata</taxon>
        <taxon>Eupercaria</taxon>
        <taxon>Perciformes</taxon>
        <taxon>Cottioidei</taxon>
        <taxon>Cottales</taxon>
        <taxon>Liparidae</taxon>
        <taxon>Liparis</taxon>
    </lineage>
</organism>
<feature type="region of interest" description="Disordered" evidence="1">
    <location>
        <begin position="61"/>
        <end position="106"/>
    </location>
</feature>
<keyword evidence="3" id="KW-1185">Reference proteome</keyword>
<feature type="compositionally biased region" description="Basic residues" evidence="1">
    <location>
        <begin position="82"/>
        <end position="96"/>
    </location>
</feature>
<evidence type="ECO:0000313" key="3">
    <source>
        <dbReference type="Proteomes" id="UP000314294"/>
    </source>
</evidence>
<feature type="compositionally biased region" description="Low complexity" evidence="1">
    <location>
        <begin position="65"/>
        <end position="81"/>
    </location>
</feature>
<dbReference type="Proteomes" id="UP000314294">
    <property type="component" value="Unassembled WGS sequence"/>
</dbReference>
<name>A0A4Z2FKM8_9TELE</name>
<dbReference type="AlphaFoldDB" id="A0A4Z2FKM8"/>